<protein>
    <submittedName>
        <fullName evidence="6">Uncharacterized protein</fullName>
    </submittedName>
</protein>
<evidence type="ECO:0000256" key="1">
    <source>
        <dbReference type="ARBA" id="ARBA00007583"/>
    </source>
</evidence>
<accession>W2SAL6</accession>
<dbReference type="EMBL" id="KB822712">
    <property type="protein sequence ID" value="ETN45742.1"/>
    <property type="molecule type" value="Genomic_DNA"/>
</dbReference>
<evidence type="ECO:0000256" key="3">
    <source>
        <dbReference type="SAM" id="MobiDB-lite"/>
    </source>
</evidence>
<dbReference type="Pfam" id="PF17101">
    <property type="entry name" value="Stealth_CR1"/>
    <property type="match status" value="1"/>
</dbReference>
<evidence type="ECO:0000259" key="4">
    <source>
        <dbReference type="Pfam" id="PF11380"/>
    </source>
</evidence>
<dbReference type="eggNOG" id="ENOG502QQMR">
    <property type="taxonomic scope" value="Eukaryota"/>
</dbReference>
<keyword evidence="7" id="KW-1185">Reference proteome</keyword>
<feature type="region of interest" description="Disordered" evidence="3">
    <location>
        <begin position="68"/>
        <end position="180"/>
    </location>
</feature>
<feature type="domain" description="Stealth protein CR2 conserved region 2" evidence="4">
    <location>
        <begin position="272"/>
        <end position="390"/>
    </location>
</feature>
<proteinExistence type="inferred from homology"/>
<name>W2SAL6_CYPE1</name>
<dbReference type="HOGENOM" id="CLU_005484_1_0_1"/>
<comment type="similarity">
    <text evidence="1">Belongs to the stealth family.</text>
</comment>
<dbReference type="GO" id="GO:0003976">
    <property type="term" value="F:UDP-N-acetylglucosamine-lysosomal-enzyme N-acetylglucosaminephosphotransferase activity"/>
    <property type="evidence" value="ECO:0007669"/>
    <property type="project" value="TreeGrafter"/>
</dbReference>
<dbReference type="InterPro" id="IPR031358">
    <property type="entry name" value="Stealth_CR1"/>
</dbReference>
<evidence type="ECO:0000256" key="2">
    <source>
        <dbReference type="ARBA" id="ARBA00022679"/>
    </source>
</evidence>
<reference evidence="6 7" key="1">
    <citation type="submission" date="2013-03" db="EMBL/GenBank/DDBJ databases">
        <title>The Genome Sequence of Phialophora europaea CBS 101466.</title>
        <authorList>
            <consortium name="The Broad Institute Genomics Platform"/>
            <person name="Cuomo C."/>
            <person name="de Hoog S."/>
            <person name="Gorbushina A."/>
            <person name="Walker B."/>
            <person name="Young S.K."/>
            <person name="Zeng Q."/>
            <person name="Gargeya S."/>
            <person name="Fitzgerald M."/>
            <person name="Haas B."/>
            <person name="Abouelleil A."/>
            <person name="Allen A.W."/>
            <person name="Alvarado L."/>
            <person name="Arachchi H.M."/>
            <person name="Berlin A.M."/>
            <person name="Chapman S.B."/>
            <person name="Gainer-Dewar J."/>
            <person name="Goldberg J."/>
            <person name="Griggs A."/>
            <person name="Gujja S."/>
            <person name="Hansen M."/>
            <person name="Howarth C."/>
            <person name="Imamovic A."/>
            <person name="Ireland A."/>
            <person name="Larimer J."/>
            <person name="McCowan C."/>
            <person name="Murphy C."/>
            <person name="Pearson M."/>
            <person name="Poon T.W."/>
            <person name="Priest M."/>
            <person name="Roberts A."/>
            <person name="Saif S."/>
            <person name="Shea T."/>
            <person name="Sisk P."/>
            <person name="Sykes S."/>
            <person name="Wortman J."/>
            <person name="Nusbaum C."/>
            <person name="Birren B."/>
        </authorList>
    </citation>
    <scope>NUCLEOTIDE SEQUENCE [LARGE SCALE GENOMIC DNA]</scope>
    <source>
        <strain evidence="6 7">CBS 101466</strain>
    </source>
</reference>
<gene>
    <name evidence="6" type="ORF">HMPREF1541_09575</name>
</gene>
<organism evidence="6 7">
    <name type="scientific">Cyphellophora europaea (strain CBS 101466)</name>
    <name type="common">Phialophora europaea</name>
    <dbReference type="NCBI Taxonomy" id="1220924"/>
    <lineage>
        <taxon>Eukaryota</taxon>
        <taxon>Fungi</taxon>
        <taxon>Dikarya</taxon>
        <taxon>Ascomycota</taxon>
        <taxon>Pezizomycotina</taxon>
        <taxon>Eurotiomycetes</taxon>
        <taxon>Chaetothyriomycetidae</taxon>
        <taxon>Chaetothyriales</taxon>
        <taxon>Cyphellophoraceae</taxon>
        <taxon>Cyphellophora</taxon>
    </lineage>
</organism>
<dbReference type="InParanoid" id="W2SAL6"/>
<dbReference type="PANTHER" id="PTHR24045">
    <property type="match status" value="1"/>
</dbReference>
<evidence type="ECO:0000313" key="7">
    <source>
        <dbReference type="Proteomes" id="UP000030752"/>
    </source>
</evidence>
<keyword evidence="2" id="KW-0808">Transferase</keyword>
<evidence type="ECO:0000313" key="6">
    <source>
        <dbReference type="EMBL" id="ETN45742.1"/>
    </source>
</evidence>
<sequence length="741" mass="84505">MGACDDCGPGCNIHRNKWQRRVRLPRRLTPRRHVLIWTLLCLVTWQLLHNRTRLNLFSSRKHTGTALGHIEALPESTKGEIRQKRPRDTSSNSQATPEELTIDSVQGDNAKKDQTIISQDKQGASKHGEDDEDDDEAMIRKHKAAESKELPVEGGLVIGKEASPDPEQEQSQESEQHLSLESRAESLPDFIYVPFEEAVRDEKLAGWEDEWIGHGILDTAKSGGLTEPKIDFVYLWVNGSEEEFRNTMLPWEVKSVLNDPEGLWMASHGVNRYRDWDELRYSLRSIHRNAGHFRNNIQILVNSIDASTSSDGKWQRQTPSWLREKSDAHNIQVVAQEDFFDKTTAACLPTFNSLTIENQLFNVPSNADHFFALSDDMLLGAQHSPSDIFSPLFGPVMGFKTNGYSTVSPPTEQDARRFGEKPYLIYTSWLLNRRFGIRKRKGQSHFGHSLSRSIMREAISSFPRPELRSACKRFRGEPGFQLYSWYVTFHYLIERHREALLWSYLMLRSDVDGDGSLSLSERRQVVQDIENGLDNLPKTSFRRRYFYHVSAALEKAGLAPPQVNTNIQWTSLDGPVSMRDADCSDFDVDDCLGPGFNLSRTSTGNPVFTSAVIFDRAARQNPHCGDCLLKIILHQVRQGMSPLLPSAEHQPQQRELVVKALMRYKYTIMDPTNSLFVMVTDADQVDSTLVRKYIREGKDIPGQLCLNDDVSTTDEDELQDTHEAMTELLHGMFPEKAEWER</sequence>
<feature type="domain" description="Stealth protein CR1 conserved region 1" evidence="5">
    <location>
        <begin position="228"/>
        <end position="248"/>
    </location>
</feature>
<dbReference type="RefSeq" id="XP_008712470.1">
    <property type="nucleotide sequence ID" value="XM_008714248.1"/>
</dbReference>
<feature type="compositionally biased region" description="Basic and acidic residues" evidence="3">
    <location>
        <begin position="77"/>
        <end position="88"/>
    </location>
</feature>
<dbReference type="OrthoDB" id="263283at2759"/>
<dbReference type="GO" id="GO:0046835">
    <property type="term" value="P:carbohydrate phosphorylation"/>
    <property type="evidence" value="ECO:0007669"/>
    <property type="project" value="TreeGrafter"/>
</dbReference>
<dbReference type="VEuPathDB" id="FungiDB:HMPREF1541_09575"/>
<dbReference type="InterPro" id="IPR021520">
    <property type="entry name" value="Stealth_CR2"/>
</dbReference>
<dbReference type="AlphaFoldDB" id="W2SAL6"/>
<dbReference type="Proteomes" id="UP000030752">
    <property type="component" value="Unassembled WGS sequence"/>
</dbReference>
<dbReference type="InterPro" id="IPR047141">
    <property type="entry name" value="Stealth"/>
</dbReference>
<dbReference type="STRING" id="1220924.W2SAL6"/>
<dbReference type="GeneID" id="19976914"/>
<evidence type="ECO:0000259" key="5">
    <source>
        <dbReference type="Pfam" id="PF17101"/>
    </source>
</evidence>
<dbReference type="GO" id="GO:0005794">
    <property type="term" value="C:Golgi apparatus"/>
    <property type="evidence" value="ECO:0007669"/>
    <property type="project" value="TreeGrafter"/>
</dbReference>
<dbReference type="Pfam" id="PF11380">
    <property type="entry name" value="Stealth_CR2"/>
    <property type="match status" value="1"/>
</dbReference>
<dbReference type="PANTHER" id="PTHR24045:SF0">
    <property type="entry name" value="N-ACETYLGLUCOSAMINE-1-PHOSPHOTRANSFERASE SUBUNITS ALPHA_BETA"/>
    <property type="match status" value="1"/>
</dbReference>